<dbReference type="EMBL" id="JXTB01000521">
    <property type="protein sequence ID" value="PON37685.1"/>
    <property type="molecule type" value="Genomic_DNA"/>
</dbReference>
<evidence type="ECO:0000313" key="2">
    <source>
        <dbReference type="EMBL" id="PON37685.1"/>
    </source>
</evidence>
<reference evidence="3" key="1">
    <citation type="submission" date="2016-06" db="EMBL/GenBank/DDBJ databases">
        <title>Parallel loss of symbiosis genes in relatives of nitrogen-fixing non-legume Parasponia.</title>
        <authorList>
            <person name="Van Velzen R."/>
            <person name="Holmer R."/>
            <person name="Bu F."/>
            <person name="Rutten L."/>
            <person name="Van Zeijl A."/>
            <person name="Liu W."/>
            <person name="Santuari L."/>
            <person name="Cao Q."/>
            <person name="Sharma T."/>
            <person name="Shen D."/>
            <person name="Roswanjaya Y."/>
            <person name="Wardhani T."/>
            <person name="Kalhor M.S."/>
            <person name="Jansen J."/>
            <person name="Van den Hoogen J."/>
            <person name="Gungor B."/>
            <person name="Hartog M."/>
            <person name="Hontelez J."/>
            <person name="Verver J."/>
            <person name="Yang W.-C."/>
            <person name="Schijlen E."/>
            <person name="Repin R."/>
            <person name="Schilthuizen M."/>
            <person name="Schranz E."/>
            <person name="Heidstra R."/>
            <person name="Miyata K."/>
            <person name="Fedorova E."/>
            <person name="Kohlen W."/>
            <person name="Bisseling T."/>
            <person name="Smit S."/>
            <person name="Geurts R."/>
        </authorList>
    </citation>
    <scope>NUCLEOTIDE SEQUENCE [LARGE SCALE GENOMIC DNA]</scope>
    <source>
        <strain evidence="3">cv. WU1-14</strain>
    </source>
</reference>
<accession>A0A2P5AMB0</accession>
<name>A0A2P5AMB0_PARAD</name>
<evidence type="ECO:0000256" key="1">
    <source>
        <dbReference type="SAM" id="MobiDB-lite"/>
    </source>
</evidence>
<proteinExistence type="predicted"/>
<dbReference type="AlphaFoldDB" id="A0A2P5AMB0"/>
<evidence type="ECO:0000313" key="3">
    <source>
        <dbReference type="Proteomes" id="UP000237105"/>
    </source>
</evidence>
<protein>
    <submittedName>
        <fullName evidence="2">Uncharacterized protein</fullName>
    </submittedName>
</protein>
<feature type="region of interest" description="Disordered" evidence="1">
    <location>
        <begin position="144"/>
        <end position="168"/>
    </location>
</feature>
<sequence length="183" mass="20813">MEAHVELTRKRSENLADINTLLIKLSQWQVELRLVVLKDRLANAEKLKTRYQKQVDILFVESYRSGWENKKFEGHAEVVTLYQFYKQKGIKRDHYSDGYYMQELKDEINIVYPADVPKMLDEDNDRPSTSVSVAKEIVLVSDLPEQATEVPKGQPDPSALTDGGTSAVVLSSNDSVPICRSLP</sequence>
<keyword evidence="3" id="KW-1185">Reference proteome</keyword>
<dbReference type="Proteomes" id="UP000237105">
    <property type="component" value="Unassembled WGS sequence"/>
</dbReference>
<organism evidence="2 3">
    <name type="scientific">Parasponia andersonii</name>
    <name type="common">Sponia andersonii</name>
    <dbReference type="NCBI Taxonomy" id="3476"/>
    <lineage>
        <taxon>Eukaryota</taxon>
        <taxon>Viridiplantae</taxon>
        <taxon>Streptophyta</taxon>
        <taxon>Embryophyta</taxon>
        <taxon>Tracheophyta</taxon>
        <taxon>Spermatophyta</taxon>
        <taxon>Magnoliopsida</taxon>
        <taxon>eudicotyledons</taxon>
        <taxon>Gunneridae</taxon>
        <taxon>Pentapetalae</taxon>
        <taxon>rosids</taxon>
        <taxon>fabids</taxon>
        <taxon>Rosales</taxon>
        <taxon>Cannabaceae</taxon>
        <taxon>Parasponia</taxon>
    </lineage>
</organism>
<gene>
    <name evidence="2" type="ORF">PanWU01x14_318430</name>
</gene>
<comment type="caution">
    <text evidence="2">The sequence shown here is derived from an EMBL/GenBank/DDBJ whole genome shotgun (WGS) entry which is preliminary data.</text>
</comment>